<dbReference type="SUPFAM" id="SSF51182">
    <property type="entry name" value="RmlC-like cupins"/>
    <property type="match status" value="1"/>
</dbReference>
<protein>
    <submittedName>
        <fullName evidence="1">Uncharacterized protein</fullName>
    </submittedName>
</protein>
<dbReference type="Proteomes" id="UP000257144">
    <property type="component" value="Unassembled WGS sequence"/>
</dbReference>
<accession>A0A3D8GVY8</accession>
<dbReference type="Gene3D" id="2.60.120.10">
    <property type="entry name" value="Jelly Rolls"/>
    <property type="match status" value="1"/>
</dbReference>
<dbReference type="AlphaFoldDB" id="A0A3D8GVY8"/>
<dbReference type="InterPro" id="IPR011051">
    <property type="entry name" value="RmlC_Cupin_sf"/>
</dbReference>
<evidence type="ECO:0000313" key="2">
    <source>
        <dbReference type="Proteomes" id="UP000257144"/>
    </source>
</evidence>
<keyword evidence="2" id="KW-1185">Reference proteome</keyword>
<dbReference type="EMBL" id="QNQT01000001">
    <property type="protein sequence ID" value="RDU38627.1"/>
    <property type="molecule type" value="Genomic_DNA"/>
</dbReference>
<dbReference type="PANTHER" id="PTHR36448:SF2">
    <property type="entry name" value="CUPIN TYPE-1 DOMAIN-CONTAINING PROTEIN"/>
    <property type="match status" value="1"/>
</dbReference>
<dbReference type="RefSeq" id="WP_115450544.1">
    <property type="nucleotide sequence ID" value="NZ_QNQT01000001.1"/>
</dbReference>
<dbReference type="PANTHER" id="PTHR36448">
    <property type="entry name" value="BLR7373 PROTEIN"/>
    <property type="match status" value="1"/>
</dbReference>
<sequence length="146" mass="16536">MKYSDVKVIYLLENRFLPGKPARPVLYYPGALKDATLDSEKQLMDKWRNGISGYYRNHRSSHEVLGVIQGSAALEIGAERKVQLEVKPGDLIVFPTGTEKRPVSVSPDFKAAGFNSDDDGGYEALYSEIPLYHNQETHYYQLSFNF</sequence>
<comment type="caution">
    <text evidence="1">The sequence shown here is derived from an EMBL/GenBank/DDBJ whole genome shotgun (WGS) entry which is preliminary data.</text>
</comment>
<gene>
    <name evidence="1" type="ORF">DRW41_03440</name>
</gene>
<dbReference type="InterPro" id="IPR014710">
    <property type="entry name" value="RmlC-like_jellyroll"/>
</dbReference>
<organism evidence="1 2">
    <name type="scientific">Neobacillus piezotolerans</name>
    <dbReference type="NCBI Taxonomy" id="2259171"/>
    <lineage>
        <taxon>Bacteria</taxon>
        <taxon>Bacillati</taxon>
        <taxon>Bacillota</taxon>
        <taxon>Bacilli</taxon>
        <taxon>Bacillales</taxon>
        <taxon>Bacillaceae</taxon>
        <taxon>Neobacillus</taxon>
    </lineage>
</organism>
<name>A0A3D8GVY8_9BACI</name>
<dbReference type="OrthoDB" id="2855756at2"/>
<reference evidence="1 2" key="1">
    <citation type="submission" date="2018-07" db="EMBL/GenBank/DDBJ databases">
        <title>Bacillus sp. YLB-04 draft genome sequence.</title>
        <authorList>
            <person name="Yu L."/>
            <person name="Tang X."/>
        </authorList>
    </citation>
    <scope>NUCLEOTIDE SEQUENCE [LARGE SCALE GENOMIC DNA]</scope>
    <source>
        <strain evidence="1 2">YLB-04</strain>
    </source>
</reference>
<evidence type="ECO:0000313" key="1">
    <source>
        <dbReference type="EMBL" id="RDU38627.1"/>
    </source>
</evidence>
<dbReference type="InterPro" id="IPR047121">
    <property type="entry name" value="YjiB-like"/>
</dbReference>
<proteinExistence type="predicted"/>